<keyword evidence="4" id="KW-1133">Transmembrane helix</keyword>
<evidence type="ECO:0000256" key="4">
    <source>
        <dbReference type="SAM" id="Phobius"/>
    </source>
</evidence>
<feature type="transmembrane region" description="Helical" evidence="4">
    <location>
        <begin position="391"/>
        <end position="415"/>
    </location>
</feature>
<evidence type="ECO:0000259" key="5">
    <source>
        <dbReference type="Pfam" id="PF00535"/>
    </source>
</evidence>
<feature type="transmembrane region" description="Helical" evidence="4">
    <location>
        <begin position="12"/>
        <end position="35"/>
    </location>
</feature>
<evidence type="ECO:0000313" key="7">
    <source>
        <dbReference type="Proteomes" id="UP001174839"/>
    </source>
</evidence>
<dbReference type="Pfam" id="PF00535">
    <property type="entry name" value="Glycos_transf_2"/>
    <property type="match status" value="1"/>
</dbReference>
<keyword evidence="2 6" id="KW-0328">Glycosyltransferase</keyword>
<feature type="domain" description="Glycosyltransferase 2-like" evidence="5">
    <location>
        <begin position="64"/>
        <end position="193"/>
    </location>
</feature>
<comment type="caution">
    <text evidence="6">The sequence shown here is derived from an EMBL/GenBank/DDBJ whole genome shotgun (WGS) entry which is preliminary data.</text>
</comment>
<accession>A0ABT7WFS1</accession>
<keyword evidence="4" id="KW-0472">Membrane</keyword>
<evidence type="ECO:0000256" key="1">
    <source>
        <dbReference type="ARBA" id="ARBA00006739"/>
    </source>
</evidence>
<protein>
    <submittedName>
        <fullName evidence="6">Glycosyltransferase</fullName>
        <ecNumber evidence="6">2.4.-.-</ecNumber>
    </submittedName>
</protein>
<reference evidence="6" key="1">
    <citation type="submission" date="2023-06" db="EMBL/GenBank/DDBJ databases">
        <title>Robiginitalea aurantiacus sp. nov. and Algoriphagus sediminis sp. nov., isolated from coastal sediment.</title>
        <authorList>
            <person name="Zhou Z.Y."/>
            <person name="An J."/>
            <person name="Jia Y.W."/>
            <person name="Du Z.J."/>
        </authorList>
    </citation>
    <scope>NUCLEOTIDE SEQUENCE</scope>
    <source>
        <strain evidence="6">M39</strain>
    </source>
</reference>
<dbReference type="EC" id="2.4.-.-" evidence="6"/>
<dbReference type="SUPFAM" id="SSF53448">
    <property type="entry name" value="Nucleotide-diphospho-sugar transferases"/>
    <property type="match status" value="1"/>
</dbReference>
<proteinExistence type="inferred from homology"/>
<keyword evidence="7" id="KW-1185">Reference proteome</keyword>
<dbReference type="PANTHER" id="PTHR43630:SF1">
    <property type="entry name" value="POLY-BETA-1,6-N-ACETYL-D-GLUCOSAMINE SYNTHASE"/>
    <property type="match status" value="1"/>
</dbReference>
<dbReference type="GO" id="GO:0016757">
    <property type="term" value="F:glycosyltransferase activity"/>
    <property type="evidence" value="ECO:0007669"/>
    <property type="project" value="UniProtKB-KW"/>
</dbReference>
<keyword evidence="4" id="KW-0812">Transmembrane</keyword>
<dbReference type="Gene3D" id="3.90.550.10">
    <property type="entry name" value="Spore Coat Polysaccharide Biosynthesis Protein SpsA, Chain A"/>
    <property type="match status" value="1"/>
</dbReference>
<organism evidence="6 7">
    <name type="scientific">Robiginitalea aurantiaca</name>
    <dbReference type="NCBI Taxonomy" id="3056915"/>
    <lineage>
        <taxon>Bacteria</taxon>
        <taxon>Pseudomonadati</taxon>
        <taxon>Bacteroidota</taxon>
        <taxon>Flavobacteriia</taxon>
        <taxon>Flavobacteriales</taxon>
        <taxon>Flavobacteriaceae</taxon>
        <taxon>Robiginitalea</taxon>
    </lineage>
</organism>
<dbReference type="EMBL" id="JAUDUY010000004">
    <property type="protein sequence ID" value="MDM9631767.1"/>
    <property type="molecule type" value="Genomic_DNA"/>
</dbReference>
<dbReference type="RefSeq" id="WP_289725131.1">
    <property type="nucleotide sequence ID" value="NZ_JAUDUY010000004.1"/>
</dbReference>
<evidence type="ECO:0000313" key="6">
    <source>
        <dbReference type="EMBL" id="MDM9631767.1"/>
    </source>
</evidence>
<evidence type="ECO:0000256" key="2">
    <source>
        <dbReference type="ARBA" id="ARBA00022676"/>
    </source>
</evidence>
<evidence type="ECO:0000256" key="3">
    <source>
        <dbReference type="ARBA" id="ARBA00022679"/>
    </source>
</evidence>
<feature type="transmembrane region" description="Helical" evidence="4">
    <location>
        <begin position="361"/>
        <end position="385"/>
    </location>
</feature>
<gene>
    <name evidence="6" type="ORF">QU605_09810</name>
</gene>
<dbReference type="Proteomes" id="UP001174839">
    <property type="component" value="Unassembled WGS sequence"/>
</dbReference>
<sequence>MYNDLFQMGIEYINIVFMVFALVLFTLFSTIGYLSSRSSIHYRKKHSIGDISRLVDTPMAPSITIIAPAYNESLTIVDNVRSLLALRYAKYDIMVVNDGSRDDTLERLVEAYDLVKKPHAMDSEWPSKPIKGIYKSTNPSFSRLTVIDKVNGGKSDALNTGIHLSESKYIGCIDADCLLHPDALLHVVRAFFQRSRKRVIAVGGVLRVANSCKIDEGQLKEIRLPKSWLARFQLLEYTRSFLLGRMGWGRLDSLLIISGAFGFFDRQIAVDVGGFDTDTVGEDMEIVFRMRRHMHEKGLPYTIEYLPDPLCWTVVPENLKTLVNQRDRWSRGTLETLRRHRDMLFNPRFGRLGMLSYPYWFFYEWLSPLLEFFGFLTIILFWAMGILYFEFFLAITLAVYSFAVMFSLYAILWEVWSYNQYQRTKDVFLLIACAFLEPILFQPIVVWSSVQGNYKKLFRVPAGWGTQVRKGFAKA</sequence>
<dbReference type="CDD" id="cd06423">
    <property type="entry name" value="CESA_like"/>
    <property type="match status" value="1"/>
</dbReference>
<comment type="similarity">
    <text evidence="1">Belongs to the glycosyltransferase 2 family.</text>
</comment>
<dbReference type="InterPro" id="IPR029044">
    <property type="entry name" value="Nucleotide-diphossugar_trans"/>
</dbReference>
<name>A0ABT7WFS1_9FLAO</name>
<dbReference type="InterPro" id="IPR001173">
    <property type="entry name" value="Glyco_trans_2-like"/>
</dbReference>
<dbReference type="PANTHER" id="PTHR43630">
    <property type="entry name" value="POLY-BETA-1,6-N-ACETYL-D-GLUCOSAMINE SYNTHASE"/>
    <property type="match status" value="1"/>
</dbReference>
<feature type="transmembrane region" description="Helical" evidence="4">
    <location>
        <begin position="427"/>
        <end position="450"/>
    </location>
</feature>
<keyword evidence="3 6" id="KW-0808">Transferase</keyword>